<evidence type="ECO:0000313" key="1">
    <source>
        <dbReference type="EMBL" id="CAG4996407.1"/>
    </source>
</evidence>
<proteinExistence type="predicted"/>
<keyword evidence="2" id="KW-1185">Reference proteome</keyword>
<comment type="caution">
    <text evidence="1">The sequence shown here is derived from an EMBL/GenBank/DDBJ whole genome shotgun (WGS) entry which is preliminary data.</text>
</comment>
<dbReference type="Proteomes" id="UP000691718">
    <property type="component" value="Unassembled WGS sequence"/>
</dbReference>
<evidence type="ECO:0000313" key="2">
    <source>
        <dbReference type="Proteomes" id="UP000691718"/>
    </source>
</evidence>
<dbReference type="EMBL" id="CAJQZP010000929">
    <property type="protein sequence ID" value="CAG4996407.1"/>
    <property type="molecule type" value="Genomic_DNA"/>
</dbReference>
<protein>
    <submittedName>
        <fullName evidence="1">(apollo) hypothetical protein</fullName>
    </submittedName>
</protein>
<dbReference type="AlphaFoldDB" id="A0A8S3X4E3"/>
<organism evidence="1 2">
    <name type="scientific">Parnassius apollo</name>
    <name type="common">Apollo butterfly</name>
    <name type="synonym">Papilio apollo</name>
    <dbReference type="NCBI Taxonomy" id="110799"/>
    <lineage>
        <taxon>Eukaryota</taxon>
        <taxon>Metazoa</taxon>
        <taxon>Ecdysozoa</taxon>
        <taxon>Arthropoda</taxon>
        <taxon>Hexapoda</taxon>
        <taxon>Insecta</taxon>
        <taxon>Pterygota</taxon>
        <taxon>Neoptera</taxon>
        <taxon>Endopterygota</taxon>
        <taxon>Lepidoptera</taxon>
        <taxon>Glossata</taxon>
        <taxon>Ditrysia</taxon>
        <taxon>Papilionoidea</taxon>
        <taxon>Papilionidae</taxon>
        <taxon>Parnassiinae</taxon>
        <taxon>Parnassini</taxon>
        <taxon>Parnassius</taxon>
        <taxon>Parnassius</taxon>
    </lineage>
</organism>
<accession>A0A8S3X4E3</accession>
<gene>
    <name evidence="1" type="ORF">PAPOLLO_LOCUS12982</name>
</gene>
<reference evidence="1" key="1">
    <citation type="submission" date="2021-04" db="EMBL/GenBank/DDBJ databases">
        <authorList>
            <person name="Tunstrom K."/>
        </authorList>
    </citation>
    <scope>NUCLEOTIDE SEQUENCE</scope>
</reference>
<sequence length="97" mass="10934">MLNYFSSSMLSISATFRYNVLSVQMQESERGDSDIDKLRSDTTYAPNVDLHDPKPYCKGENSDHKELFFSACSKSNDINHHQSNETIVVKGLANVQS</sequence>
<name>A0A8S3X4E3_PARAO</name>